<keyword evidence="1" id="KW-0418">Kinase</keyword>
<feature type="domain" description="Histidine kinase/HSP90-like ATPase" evidence="2">
    <location>
        <begin position="10"/>
        <end position="128"/>
    </location>
</feature>
<protein>
    <recommendedName>
        <fullName evidence="2">Histidine kinase/HSP90-like ATPase domain-containing protein</fullName>
    </recommendedName>
</protein>
<dbReference type="PANTHER" id="PTHR35526">
    <property type="entry name" value="ANTI-SIGMA-F FACTOR RSBW-RELATED"/>
    <property type="match status" value="1"/>
</dbReference>
<dbReference type="InterPro" id="IPR050267">
    <property type="entry name" value="Anti-sigma-factor_SerPK"/>
</dbReference>
<accession>A0A8J4E3Y7</accession>
<evidence type="ECO:0000313" key="4">
    <source>
        <dbReference type="Proteomes" id="UP000612585"/>
    </source>
</evidence>
<sequence length="131" mass="14095">MNVRLSLSLPRDNASVPMARRILATTLTTAGVTEECRSDILLALAEACANAVAHAQPADDYKVTVDLDDAECRIEVIDAGSGFDPRADQPELPLLAERGRGLHIIEALSDGFDLRPNTPSGTLVRFVKRIA</sequence>
<dbReference type="CDD" id="cd16936">
    <property type="entry name" value="HATPase_RsbW-like"/>
    <property type="match status" value="1"/>
</dbReference>
<dbReference type="EMBL" id="BOPG01000057">
    <property type="protein sequence ID" value="GIJ60596.1"/>
    <property type="molecule type" value="Genomic_DNA"/>
</dbReference>
<evidence type="ECO:0000259" key="2">
    <source>
        <dbReference type="Pfam" id="PF13581"/>
    </source>
</evidence>
<proteinExistence type="predicted"/>
<dbReference type="AlphaFoldDB" id="A0A8J4E3Y7"/>
<reference evidence="3" key="1">
    <citation type="submission" date="2021-01" db="EMBL/GenBank/DDBJ databases">
        <title>Whole genome shotgun sequence of Virgisporangium aurantiacum NBRC 16421.</title>
        <authorList>
            <person name="Komaki H."/>
            <person name="Tamura T."/>
        </authorList>
    </citation>
    <scope>NUCLEOTIDE SEQUENCE</scope>
    <source>
        <strain evidence="3">NBRC 16421</strain>
    </source>
</reference>
<dbReference type="Proteomes" id="UP000612585">
    <property type="component" value="Unassembled WGS sequence"/>
</dbReference>
<dbReference type="SUPFAM" id="SSF55874">
    <property type="entry name" value="ATPase domain of HSP90 chaperone/DNA topoisomerase II/histidine kinase"/>
    <property type="match status" value="1"/>
</dbReference>
<dbReference type="Gene3D" id="3.30.565.10">
    <property type="entry name" value="Histidine kinase-like ATPase, C-terminal domain"/>
    <property type="match status" value="1"/>
</dbReference>
<name>A0A8J4E3Y7_9ACTN</name>
<dbReference type="GO" id="GO:0004674">
    <property type="term" value="F:protein serine/threonine kinase activity"/>
    <property type="evidence" value="ECO:0007669"/>
    <property type="project" value="UniProtKB-KW"/>
</dbReference>
<organism evidence="3 4">
    <name type="scientific">Virgisporangium aurantiacum</name>
    <dbReference type="NCBI Taxonomy" id="175570"/>
    <lineage>
        <taxon>Bacteria</taxon>
        <taxon>Bacillati</taxon>
        <taxon>Actinomycetota</taxon>
        <taxon>Actinomycetes</taxon>
        <taxon>Micromonosporales</taxon>
        <taxon>Micromonosporaceae</taxon>
        <taxon>Virgisporangium</taxon>
    </lineage>
</organism>
<evidence type="ECO:0000313" key="3">
    <source>
        <dbReference type="EMBL" id="GIJ60596.1"/>
    </source>
</evidence>
<keyword evidence="1" id="KW-0808">Transferase</keyword>
<keyword evidence="4" id="KW-1185">Reference proteome</keyword>
<gene>
    <name evidence="3" type="ORF">Vau01_081120</name>
</gene>
<dbReference type="InterPro" id="IPR003594">
    <property type="entry name" value="HATPase_dom"/>
</dbReference>
<comment type="caution">
    <text evidence="3">The sequence shown here is derived from an EMBL/GenBank/DDBJ whole genome shotgun (WGS) entry which is preliminary data.</text>
</comment>
<dbReference type="InterPro" id="IPR036890">
    <property type="entry name" value="HATPase_C_sf"/>
</dbReference>
<keyword evidence="1" id="KW-0723">Serine/threonine-protein kinase</keyword>
<dbReference type="PANTHER" id="PTHR35526:SF3">
    <property type="entry name" value="ANTI-SIGMA-F FACTOR RSBW"/>
    <property type="match status" value="1"/>
</dbReference>
<dbReference type="Pfam" id="PF13581">
    <property type="entry name" value="HATPase_c_2"/>
    <property type="match status" value="1"/>
</dbReference>
<evidence type="ECO:0000256" key="1">
    <source>
        <dbReference type="ARBA" id="ARBA00022527"/>
    </source>
</evidence>